<dbReference type="PATRIC" id="fig|1304275.5.peg.1972"/>
<dbReference type="SUPFAM" id="SSF53067">
    <property type="entry name" value="Actin-like ATPase domain"/>
    <property type="match status" value="2"/>
</dbReference>
<dbReference type="PANTHER" id="PTHR43190:SF3">
    <property type="entry name" value="N-ACETYL-D-GLUCOSAMINE KINASE"/>
    <property type="match status" value="1"/>
</dbReference>
<organism evidence="2 3">
    <name type="scientific">Salinisphaera hydrothermalis (strain C41B8)</name>
    <dbReference type="NCBI Taxonomy" id="1304275"/>
    <lineage>
        <taxon>Bacteria</taxon>
        <taxon>Pseudomonadati</taxon>
        <taxon>Pseudomonadota</taxon>
        <taxon>Gammaproteobacteria</taxon>
        <taxon>Salinisphaerales</taxon>
        <taxon>Salinisphaeraceae</taxon>
        <taxon>Salinisphaera</taxon>
    </lineage>
</organism>
<evidence type="ECO:0000259" key="1">
    <source>
        <dbReference type="Pfam" id="PF01869"/>
    </source>
</evidence>
<dbReference type="Proteomes" id="UP000028302">
    <property type="component" value="Unassembled WGS sequence"/>
</dbReference>
<gene>
    <name evidence="2" type="ORF">C41B8_09671</name>
</gene>
<dbReference type="InterPro" id="IPR043129">
    <property type="entry name" value="ATPase_NBD"/>
</dbReference>
<dbReference type="STRING" id="1304275.C41B8_09671"/>
<dbReference type="eggNOG" id="COG2971">
    <property type="taxonomic scope" value="Bacteria"/>
</dbReference>
<comment type="caution">
    <text evidence="2">The sequence shown here is derived from an EMBL/GenBank/DDBJ whole genome shotgun (WGS) entry which is preliminary data.</text>
</comment>
<name>A0A084IL75_SALHC</name>
<reference evidence="2 3" key="1">
    <citation type="submission" date="2013-03" db="EMBL/GenBank/DDBJ databases">
        <title>Salinisphaera hydrothermalis C41B8 Genome Sequencing.</title>
        <authorList>
            <person name="Li C."/>
            <person name="Lai Q."/>
            <person name="Shao Z."/>
        </authorList>
    </citation>
    <scope>NUCLEOTIDE SEQUENCE [LARGE SCALE GENOMIC DNA]</scope>
    <source>
        <strain evidence="2 3">C41B8</strain>
    </source>
</reference>
<dbReference type="RefSeq" id="WP_037337194.1">
    <property type="nucleotide sequence ID" value="NZ_APNK01000012.1"/>
</dbReference>
<accession>A0A084IL75</accession>
<dbReference type="InterPro" id="IPR002731">
    <property type="entry name" value="ATPase_BadF"/>
</dbReference>
<dbReference type="PANTHER" id="PTHR43190">
    <property type="entry name" value="N-ACETYL-D-GLUCOSAMINE KINASE"/>
    <property type="match status" value="1"/>
</dbReference>
<sequence length="297" mass="29602">MADREPRVFIGVDGGASKTRVVALDAAGQLLGTANGAAATLNGRADTSWATILETIRAIETLAGLDLADASVVVGIAGTEIAPAYRAFLAAAPACGALKVVSDAHIACAGAHDGGNGAIVSVGTGVVGFCRDGETTARAGGWGFPHDDRGSGAWLGMEAVGHALAAADGRRMRDALAERLLADFNNDPGALAGWACSAHAGDFAGYARAVVELAGHGEASANALLDTAGQHVSAVARALIGDHADLALALTGGLAETIAPRLDADLQARSIPAVHDGAHGAALMARQSFMTSPETGS</sequence>
<dbReference type="InterPro" id="IPR052519">
    <property type="entry name" value="Euk-type_GlcNAc_Kinase"/>
</dbReference>
<dbReference type="EMBL" id="APNK01000012">
    <property type="protein sequence ID" value="KEZ77459.1"/>
    <property type="molecule type" value="Genomic_DNA"/>
</dbReference>
<keyword evidence="3" id="KW-1185">Reference proteome</keyword>
<dbReference type="AlphaFoldDB" id="A0A084IL75"/>
<feature type="domain" description="ATPase BadF/BadG/BcrA/BcrD type" evidence="1">
    <location>
        <begin position="10"/>
        <end position="285"/>
    </location>
</feature>
<evidence type="ECO:0000313" key="2">
    <source>
        <dbReference type="EMBL" id="KEZ77459.1"/>
    </source>
</evidence>
<proteinExistence type="predicted"/>
<evidence type="ECO:0000313" key="3">
    <source>
        <dbReference type="Proteomes" id="UP000028302"/>
    </source>
</evidence>
<dbReference type="Gene3D" id="3.30.420.40">
    <property type="match status" value="2"/>
</dbReference>
<dbReference type="CDD" id="cd24082">
    <property type="entry name" value="ASKHA_NBD_GspK-like"/>
    <property type="match status" value="1"/>
</dbReference>
<dbReference type="Pfam" id="PF01869">
    <property type="entry name" value="BcrAD_BadFG"/>
    <property type="match status" value="1"/>
</dbReference>
<protein>
    <submittedName>
        <fullName evidence="2">ATPase, BadF/BadG/BcrA/BcrD type</fullName>
    </submittedName>
</protein>